<reference evidence="1" key="1">
    <citation type="journal article" date="2023" name="Insect Mol. Biol.">
        <title>Genome sequencing provides insights into the evolution of gene families encoding plant cell wall-degrading enzymes in longhorned beetles.</title>
        <authorList>
            <person name="Shin N.R."/>
            <person name="Okamura Y."/>
            <person name="Kirsch R."/>
            <person name="Pauchet Y."/>
        </authorList>
    </citation>
    <scope>NUCLEOTIDE SEQUENCE</scope>
    <source>
        <strain evidence="1">RBIC_L_NR</strain>
    </source>
</reference>
<evidence type="ECO:0000313" key="1">
    <source>
        <dbReference type="EMBL" id="KAJ8931601.1"/>
    </source>
</evidence>
<name>A0AAV8X119_9CUCU</name>
<keyword evidence="2" id="KW-1185">Reference proteome</keyword>
<proteinExistence type="predicted"/>
<dbReference type="EMBL" id="JANEYF010004280">
    <property type="protein sequence ID" value="KAJ8931601.1"/>
    <property type="molecule type" value="Genomic_DNA"/>
</dbReference>
<gene>
    <name evidence="1" type="ORF">NQ314_015463</name>
</gene>
<organism evidence="1 2">
    <name type="scientific">Rhamnusium bicolor</name>
    <dbReference type="NCBI Taxonomy" id="1586634"/>
    <lineage>
        <taxon>Eukaryota</taxon>
        <taxon>Metazoa</taxon>
        <taxon>Ecdysozoa</taxon>
        <taxon>Arthropoda</taxon>
        <taxon>Hexapoda</taxon>
        <taxon>Insecta</taxon>
        <taxon>Pterygota</taxon>
        <taxon>Neoptera</taxon>
        <taxon>Endopterygota</taxon>
        <taxon>Coleoptera</taxon>
        <taxon>Polyphaga</taxon>
        <taxon>Cucujiformia</taxon>
        <taxon>Chrysomeloidea</taxon>
        <taxon>Cerambycidae</taxon>
        <taxon>Lepturinae</taxon>
        <taxon>Rhagiini</taxon>
        <taxon>Rhamnusium</taxon>
    </lineage>
</organism>
<comment type="caution">
    <text evidence="1">The sequence shown here is derived from an EMBL/GenBank/DDBJ whole genome shotgun (WGS) entry which is preliminary data.</text>
</comment>
<evidence type="ECO:0000313" key="2">
    <source>
        <dbReference type="Proteomes" id="UP001162156"/>
    </source>
</evidence>
<dbReference type="AlphaFoldDB" id="A0AAV8X119"/>
<accession>A0AAV8X119</accession>
<dbReference type="Proteomes" id="UP001162156">
    <property type="component" value="Unassembled WGS sequence"/>
</dbReference>
<sequence length="100" mass="11687">MINEKLFSYFKMAYIEENLPAVSEQNIVGSNDLSLEKCFKNIIEGHALELSLDNLKHILGRDLQLNFYVLKPKVKSVISYMLVHFIKSWPGWQKKQQLCK</sequence>
<protein>
    <submittedName>
        <fullName evidence="1">Uncharacterized protein</fullName>
    </submittedName>
</protein>